<name>A0A974PF13_9BACL</name>
<gene>
    <name evidence="3" type="ORF">JI735_05955</name>
</gene>
<dbReference type="InterPro" id="IPR011098">
    <property type="entry name" value="G5_dom"/>
</dbReference>
<dbReference type="InterPro" id="IPR052913">
    <property type="entry name" value="Glycopeptide_resist_protein"/>
</dbReference>
<evidence type="ECO:0000256" key="1">
    <source>
        <dbReference type="ARBA" id="ARBA00022729"/>
    </source>
</evidence>
<dbReference type="InterPro" id="IPR007391">
    <property type="entry name" value="Vancomycin_resist_VanW"/>
</dbReference>
<evidence type="ECO:0000313" key="3">
    <source>
        <dbReference type="EMBL" id="QQZ62178.1"/>
    </source>
</evidence>
<reference evidence="3 4" key="1">
    <citation type="submission" date="2021-01" db="EMBL/GenBank/DDBJ databases">
        <title>Whole genome sequence of Paenibacillus sonchi LMG 24727 for comparative genomics.</title>
        <authorList>
            <person name="Lee G."/>
            <person name="Kim M.-J."/>
            <person name="Lim K."/>
            <person name="Shin J.-H."/>
        </authorList>
    </citation>
    <scope>NUCLEOTIDE SEQUENCE [LARGE SCALE GENOMIC DNA]</scope>
    <source>
        <strain evidence="3 4">LMG 24727</strain>
    </source>
</reference>
<organism evidence="3 4">
    <name type="scientific">Paenibacillus sonchi</name>
    <dbReference type="NCBI Taxonomy" id="373687"/>
    <lineage>
        <taxon>Bacteria</taxon>
        <taxon>Bacillati</taxon>
        <taxon>Bacillota</taxon>
        <taxon>Bacilli</taxon>
        <taxon>Bacillales</taxon>
        <taxon>Paenibacillaceae</taxon>
        <taxon>Paenibacillus</taxon>
        <taxon>Paenibacillus sonchi group</taxon>
    </lineage>
</organism>
<dbReference type="SMART" id="SM01208">
    <property type="entry name" value="G5"/>
    <property type="match status" value="1"/>
</dbReference>
<protein>
    <submittedName>
        <fullName evidence="3">VanW family protein</fullName>
    </submittedName>
</protein>
<accession>A0A974PF13</accession>
<dbReference type="Pfam" id="PF04294">
    <property type="entry name" value="VanW"/>
    <property type="match status" value="1"/>
</dbReference>
<sequence>MKKIHAALIALISLILAGSLVAGGLHLYGSQQTLPPKTLVAGWDVGGMEIADVRAGLATRLQALEAVPLVLKAEPNTKLTVTLRQAGMTYEAEEFLQGLNTLTEGGLLERVRARWSFPRSWELRAHLDLTQLQKSLSPDWEKETFGVPVDAVRRITADDRVVYTPEKTTYEVDWRALELALQAVVPLTLHNADSLKGKQIMLEVPLSIRQPEVTLKILKEQGIERKISQFSTSLGASGPGRTFNVQAAAAAVNGTLLPPGAVFDYGKAIQKAQADTGFREAPVIVNGRLQPGVGGGICQVSSTLYNAALRSGLEIVERRNHSLPVNYLPKGQDATFSEGNINFRFRNNTGKSLIIHAAVQGRTLTVKLFGTFPKNVTFLVQSRTVELLAPADKYVSDPSLPRGGTRVIQNGKTGYIVETYITRLVDGKAVEKKLLSRDTYYAQKRIIAINQGGMGKSIQPDSRKQPLVEDGVRGDCSQCAWRLPVSMLYPASHQKGGQDNHSPAAFLP</sequence>
<dbReference type="PANTHER" id="PTHR35788:SF1">
    <property type="entry name" value="EXPORTED PROTEIN"/>
    <property type="match status" value="1"/>
</dbReference>
<keyword evidence="4" id="KW-1185">Reference proteome</keyword>
<dbReference type="KEGG" id="pson:JI735_05955"/>
<dbReference type="AlphaFoldDB" id="A0A974PF13"/>
<dbReference type="PROSITE" id="PS51109">
    <property type="entry name" value="G5"/>
    <property type="match status" value="1"/>
</dbReference>
<dbReference type="Gene3D" id="2.20.230.10">
    <property type="entry name" value="Resuscitation-promoting factor rpfb"/>
    <property type="match status" value="1"/>
</dbReference>
<dbReference type="PANTHER" id="PTHR35788">
    <property type="entry name" value="EXPORTED PROTEIN-RELATED"/>
    <property type="match status" value="1"/>
</dbReference>
<dbReference type="EMBL" id="CP068595">
    <property type="protein sequence ID" value="QQZ62178.1"/>
    <property type="molecule type" value="Genomic_DNA"/>
</dbReference>
<evidence type="ECO:0000259" key="2">
    <source>
        <dbReference type="PROSITE" id="PS51109"/>
    </source>
</evidence>
<feature type="domain" description="G5" evidence="2">
    <location>
        <begin position="373"/>
        <end position="453"/>
    </location>
</feature>
<dbReference type="RefSeq" id="WP_202677170.1">
    <property type="nucleotide sequence ID" value="NZ_CP068595.1"/>
</dbReference>
<dbReference type="InterPro" id="IPR022029">
    <property type="entry name" value="YoaR-like_PG-bd"/>
</dbReference>
<dbReference type="Pfam" id="PF12229">
    <property type="entry name" value="PG_binding_4"/>
    <property type="match status" value="1"/>
</dbReference>
<dbReference type="Pfam" id="PF07501">
    <property type="entry name" value="G5"/>
    <property type="match status" value="1"/>
</dbReference>
<evidence type="ECO:0000313" key="4">
    <source>
        <dbReference type="Proteomes" id="UP000595841"/>
    </source>
</evidence>
<keyword evidence="1" id="KW-0732">Signal</keyword>
<dbReference type="Proteomes" id="UP000595841">
    <property type="component" value="Chromosome"/>
</dbReference>
<proteinExistence type="predicted"/>